<name>A0AA86UV57_9EUKA</name>
<protein>
    <submittedName>
        <fullName evidence="2">Hypothetical_protein</fullName>
    </submittedName>
</protein>
<dbReference type="EMBL" id="CAXDID020000091">
    <property type="protein sequence ID" value="CAL6022421.1"/>
    <property type="molecule type" value="Genomic_DNA"/>
</dbReference>
<keyword evidence="3" id="KW-1185">Reference proteome</keyword>
<sequence>MYNILGVQEVVKMNGDTGVFNFNGVKKCSMIDMCDLIDLDFDFDNIEALKYEDLIAFNGKWPEFQQIIRNEDIAGIESSLSSRCNPNLYLTHKLRYTNNQKVSFKQMCDNPDLLIKSIENMLNEKRDKFMKGLIIQLKQQIETDEESPKPQYVVQFLIKKQFQDAFIKHYNDQLIYQQKMQHYKNRLQAFQENRHKQYSKIVYNLIGAQKALEFLEQKFKQQRKYFLSYYSIMFYQKNFKLCYEAISHMDTGIDQLKINVYQEFVPQVLKYLDEYSKSISQQQLQHIKTTVISGENTIKLIEEKLSVKQEVFMHKKPSITTTKAGMEVLSFWTKGEYYEQIQLFINECTMKELPKQKQKKWTFKNQK</sequence>
<evidence type="ECO:0000313" key="1">
    <source>
        <dbReference type="EMBL" id="CAI9973000.1"/>
    </source>
</evidence>
<gene>
    <name evidence="2" type="ORF">HINF_LOCUS28638</name>
    <name evidence="1" type="ORF">HINF_LOCUS60645</name>
</gene>
<accession>A0AA86UV57</accession>
<evidence type="ECO:0000313" key="2">
    <source>
        <dbReference type="EMBL" id="CAL6022421.1"/>
    </source>
</evidence>
<reference evidence="2 3" key="2">
    <citation type="submission" date="2024-07" db="EMBL/GenBank/DDBJ databases">
        <authorList>
            <person name="Akdeniz Z."/>
        </authorList>
    </citation>
    <scope>NUCLEOTIDE SEQUENCE [LARGE SCALE GENOMIC DNA]</scope>
</reference>
<dbReference type="Proteomes" id="UP001642409">
    <property type="component" value="Unassembled WGS sequence"/>
</dbReference>
<organism evidence="1">
    <name type="scientific">Hexamita inflata</name>
    <dbReference type="NCBI Taxonomy" id="28002"/>
    <lineage>
        <taxon>Eukaryota</taxon>
        <taxon>Metamonada</taxon>
        <taxon>Diplomonadida</taxon>
        <taxon>Hexamitidae</taxon>
        <taxon>Hexamitinae</taxon>
        <taxon>Hexamita</taxon>
    </lineage>
</organism>
<reference evidence="1" key="1">
    <citation type="submission" date="2023-06" db="EMBL/GenBank/DDBJ databases">
        <authorList>
            <person name="Kurt Z."/>
        </authorList>
    </citation>
    <scope>NUCLEOTIDE SEQUENCE</scope>
</reference>
<evidence type="ECO:0000313" key="3">
    <source>
        <dbReference type="Proteomes" id="UP001642409"/>
    </source>
</evidence>
<proteinExistence type="predicted"/>
<comment type="caution">
    <text evidence="1">The sequence shown here is derived from an EMBL/GenBank/DDBJ whole genome shotgun (WGS) entry which is preliminary data.</text>
</comment>
<dbReference type="EMBL" id="CATOUU010001118">
    <property type="protein sequence ID" value="CAI9973000.1"/>
    <property type="molecule type" value="Genomic_DNA"/>
</dbReference>
<dbReference type="AlphaFoldDB" id="A0AA86UV57"/>